<comment type="caution">
    <text evidence="1">The sequence shown here is derived from an EMBL/GenBank/DDBJ whole genome shotgun (WGS) entry which is preliminary data.</text>
</comment>
<organism evidence="1 2">
    <name type="scientific">Candidatus Rhodobacter oscarellae</name>
    <dbReference type="NCBI Taxonomy" id="1675527"/>
    <lineage>
        <taxon>Bacteria</taxon>
        <taxon>Pseudomonadati</taxon>
        <taxon>Pseudomonadota</taxon>
        <taxon>Alphaproteobacteria</taxon>
        <taxon>Rhodobacterales</taxon>
        <taxon>Rhodobacter group</taxon>
        <taxon>Rhodobacter</taxon>
    </lineage>
</organism>
<dbReference type="OrthoDB" id="7778116at2"/>
<evidence type="ECO:0000313" key="1">
    <source>
        <dbReference type="EMBL" id="KMW56963.1"/>
    </source>
</evidence>
<name>A0A0J9GTU7_9RHOB</name>
<accession>A0A0J9GTU7</accession>
<dbReference type="AlphaFoldDB" id="A0A0J9GTU7"/>
<proteinExistence type="predicted"/>
<dbReference type="PATRIC" id="fig|1675527.3.peg.2020"/>
<dbReference type="RefSeq" id="WP_152912451.1">
    <property type="nucleotide sequence ID" value="NZ_LFTY01000002.1"/>
</dbReference>
<dbReference type="Proteomes" id="UP000037178">
    <property type="component" value="Unassembled WGS sequence"/>
</dbReference>
<sequence>MEGQELKDGKERVGVNLIDPLVSRGMVRKRGQKVEDHQKMLDSLEARLAYMAADRLAALAEVVERYAEGPKKNIWPAEVSITNWARRLQEPPASESRLVRSYLQSGAGDAALSGGYVVELFFYLKKYGAPPNDYSIIGIREQADDNRRKRAQVERDREDGRASPRDLAWLQGYMDTRRRCLDIIKAKQERAAA</sequence>
<reference evidence="1 2" key="1">
    <citation type="submission" date="2015-06" db="EMBL/GenBank/DDBJ databases">
        <title>Draft genome sequence of an Alphaproteobacteria species associated to the Mediterranean sponge Oscarella lobularis.</title>
        <authorList>
            <person name="Jourda C."/>
            <person name="Santini S."/>
            <person name="Claverie J.-M."/>
        </authorList>
    </citation>
    <scope>NUCLEOTIDE SEQUENCE [LARGE SCALE GENOMIC DNA]</scope>
    <source>
        <strain evidence="1">IGS</strain>
    </source>
</reference>
<dbReference type="EMBL" id="LFTY01000002">
    <property type="protein sequence ID" value="KMW56963.1"/>
    <property type="molecule type" value="Genomic_DNA"/>
</dbReference>
<gene>
    <name evidence="1" type="ORF">AIOL_001921</name>
</gene>
<keyword evidence="2" id="KW-1185">Reference proteome</keyword>
<dbReference type="STRING" id="1675527.AIOL_001921"/>
<evidence type="ECO:0000313" key="2">
    <source>
        <dbReference type="Proteomes" id="UP000037178"/>
    </source>
</evidence>
<protein>
    <submittedName>
        <fullName evidence="1">Uncharacterized protein</fullName>
    </submittedName>
</protein>